<sequence>MSIWKLGYVLSNLEIRESFEVNSNTVALVPFDDPRLLKIQEVSKGANKLLNGFRDEYGHSRSPSALIYRDDAPDKVKSVTAMVDFRNCIAMACILPGWGHMNFSQISSPSNPLWSDFFDLYPVVVGSQDTLIVINAALMVGSSENAPFVGMPSPYIKQPSDRFMVDFNLLQLLLAKWEERYIKPGSDNWDRRKLFRSLEMAYRALTLPVKNQGGMHDFGSSLALWVSALEILAHPKDKGVNKTTVFELLSRAQWRNPPLRHRRFRLRISNKIKSVTLVERICNGLYDARNAFLHGNAIYADHWRYKGRKVKTALGNVAPVIYRTALMSYLDWRLPSSTDINDRIIQMICDQVYEDFLLQFLRVQ</sequence>
<dbReference type="EMBL" id="JAURUO010000009">
    <property type="protein sequence ID" value="MDP9728982.1"/>
    <property type="molecule type" value="Genomic_DNA"/>
</dbReference>
<reference evidence="1 2" key="1">
    <citation type="submission" date="2023-07" db="EMBL/GenBank/DDBJ databases">
        <title>Genomic Encyclopedia of Type Strains, Phase IV (KMG-IV): sequencing the most valuable type-strain genomes for metagenomic binning, comparative biology and taxonomic classification.</title>
        <authorList>
            <person name="Goeker M."/>
        </authorList>
    </citation>
    <scope>NUCLEOTIDE SEQUENCE [LARGE SCALE GENOMIC DNA]</scope>
    <source>
        <strain evidence="1 2">DSM 25924</strain>
    </source>
</reference>
<gene>
    <name evidence="1" type="ORF">J2S04_001933</name>
</gene>
<comment type="caution">
    <text evidence="1">The sequence shown here is derived from an EMBL/GenBank/DDBJ whole genome shotgun (WGS) entry which is preliminary data.</text>
</comment>
<evidence type="ECO:0008006" key="3">
    <source>
        <dbReference type="Google" id="ProtNLM"/>
    </source>
</evidence>
<accession>A0ABT9LXI7</accession>
<organism evidence="1 2">
    <name type="scientific">Alicyclobacillus tolerans</name>
    <dbReference type="NCBI Taxonomy" id="90970"/>
    <lineage>
        <taxon>Bacteria</taxon>
        <taxon>Bacillati</taxon>
        <taxon>Bacillota</taxon>
        <taxon>Bacilli</taxon>
        <taxon>Bacillales</taxon>
        <taxon>Alicyclobacillaceae</taxon>
        <taxon>Alicyclobacillus</taxon>
    </lineage>
</organism>
<dbReference type="Proteomes" id="UP001229209">
    <property type="component" value="Unassembled WGS sequence"/>
</dbReference>
<evidence type="ECO:0000313" key="2">
    <source>
        <dbReference type="Proteomes" id="UP001229209"/>
    </source>
</evidence>
<name>A0ABT9LXI7_9BACL</name>
<evidence type="ECO:0000313" key="1">
    <source>
        <dbReference type="EMBL" id="MDP9728982.1"/>
    </source>
</evidence>
<proteinExistence type="predicted"/>
<dbReference type="RefSeq" id="WP_238413458.1">
    <property type="nucleotide sequence ID" value="NZ_JAURUO010000009.1"/>
</dbReference>
<protein>
    <recommendedName>
        <fullName evidence="3">Apea-like HEPN domain-containing protein</fullName>
    </recommendedName>
</protein>
<keyword evidence="2" id="KW-1185">Reference proteome</keyword>